<keyword evidence="1" id="KW-0812">Transmembrane</keyword>
<feature type="transmembrane region" description="Helical" evidence="1">
    <location>
        <begin position="6"/>
        <end position="29"/>
    </location>
</feature>
<evidence type="ECO:0000313" key="2">
    <source>
        <dbReference type="EMBL" id="CUP79289.1"/>
    </source>
</evidence>
<keyword evidence="1" id="KW-0472">Membrane</keyword>
<accession>A0A174R9V6</accession>
<dbReference type="AlphaFoldDB" id="A0A174R9V6"/>
<reference evidence="2 4" key="1">
    <citation type="submission" date="2015-09" db="EMBL/GenBank/DDBJ databases">
        <authorList>
            <consortium name="Pathogen Informatics"/>
        </authorList>
    </citation>
    <scope>NUCLEOTIDE SEQUENCE [LARGE SCALE GENOMIC DNA]</scope>
    <source>
        <strain evidence="2 4">2789STDY5834939</strain>
    </source>
</reference>
<dbReference type="Proteomes" id="UP000260828">
    <property type="component" value="Unassembled WGS sequence"/>
</dbReference>
<dbReference type="EMBL" id="QVME01000006">
    <property type="protein sequence ID" value="RGE66968.1"/>
    <property type="molecule type" value="Genomic_DNA"/>
</dbReference>
<name>A0A174R9V6_9FIRM</name>
<protein>
    <submittedName>
        <fullName evidence="2">Uncharacterized protein</fullName>
    </submittedName>
</protein>
<evidence type="ECO:0000313" key="3">
    <source>
        <dbReference type="EMBL" id="RGE66968.1"/>
    </source>
</evidence>
<dbReference type="Proteomes" id="UP000095765">
    <property type="component" value="Unassembled WGS sequence"/>
</dbReference>
<gene>
    <name evidence="3" type="ORF">DXC40_12090</name>
    <name evidence="2" type="ORF">ERS852551_01969</name>
</gene>
<sequence>MLTKDARLFVASFFSTLLLSAWLVLFFFVDIESARYENSPGLHAFELERPESLRLDVTLMGTEYNFTLDPLNEFEAWRKKYACLVTPRGLLALEQLYSLGVYGRDVFNEWYTNEQYIQNVAKSQEGVPIEQPEM</sequence>
<dbReference type="OrthoDB" id="1856200at2"/>
<reference evidence="3 5" key="2">
    <citation type="submission" date="2018-08" db="EMBL/GenBank/DDBJ databases">
        <title>A genome reference for cultivated species of the human gut microbiota.</title>
        <authorList>
            <person name="Zou Y."/>
            <person name="Xue W."/>
            <person name="Luo G."/>
        </authorList>
    </citation>
    <scope>NUCLEOTIDE SEQUENCE [LARGE SCALE GENOMIC DNA]</scope>
    <source>
        <strain evidence="3 5">TF05-12AC</strain>
    </source>
</reference>
<evidence type="ECO:0000313" key="4">
    <source>
        <dbReference type="Proteomes" id="UP000095765"/>
    </source>
</evidence>
<dbReference type="RefSeq" id="WP_055245219.1">
    <property type="nucleotide sequence ID" value="NZ_CABIWA010000014.1"/>
</dbReference>
<keyword evidence="1" id="KW-1133">Transmembrane helix</keyword>
<evidence type="ECO:0000313" key="5">
    <source>
        <dbReference type="Proteomes" id="UP000260828"/>
    </source>
</evidence>
<organism evidence="2 4">
    <name type="scientific">Anaerotruncus colihominis</name>
    <dbReference type="NCBI Taxonomy" id="169435"/>
    <lineage>
        <taxon>Bacteria</taxon>
        <taxon>Bacillati</taxon>
        <taxon>Bacillota</taxon>
        <taxon>Clostridia</taxon>
        <taxon>Eubacteriales</taxon>
        <taxon>Oscillospiraceae</taxon>
        <taxon>Anaerotruncus</taxon>
    </lineage>
</organism>
<dbReference type="EMBL" id="CZBE01000012">
    <property type="protein sequence ID" value="CUP79289.1"/>
    <property type="molecule type" value="Genomic_DNA"/>
</dbReference>
<proteinExistence type="predicted"/>
<evidence type="ECO:0000256" key="1">
    <source>
        <dbReference type="SAM" id="Phobius"/>
    </source>
</evidence>